<proteinExistence type="predicted"/>
<dbReference type="PROSITE" id="PS00217">
    <property type="entry name" value="SUGAR_TRANSPORT_2"/>
    <property type="match status" value="1"/>
</dbReference>
<feature type="transmembrane region" description="Helical" evidence="5">
    <location>
        <begin position="271"/>
        <end position="291"/>
    </location>
</feature>
<dbReference type="GO" id="GO:0032259">
    <property type="term" value="P:methylation"/>
    <property type="evidence" value="ECO:0007669"/>
    <property type="project" value="InterPro"/>
</dbReference>
<feature type="transmembrane region" description="Helical" evidence="5">
    <location>
        <begin position="228"/>
        <end position="251"/>
    </location>
</feature>
<keyword evidence="4 5" id="KW-0472">Membrane</keyword>
<dbReference type="SUPFAM" id="SSF103473">
    <property type="entry name" value="MFS general substrate transporter"/>
    <property type="match status" value="1"/>
</dbReference>
<feature type="transmembrane region" description="Helical" evidence="5">
    <location>
        <begin position="379"/>
        <end position="399"/>
    </location>
</feature>
<dbReference type="OrthoDB" id="268400at2759"/>
<feature type="transmembrane region" description="Helical" evidence="5">
    <location>
        <begin position="100"/>
        <end position="119"/>
    </location>
</feature>
<dbReference type="GO" id="GO:0008168">
    <property type="term" value="F:methyltransferase activity"/>
    <property type="evidence" value="ECO:0007669"/>
    <property type="project" value="InterPro"/>
</dbReference>
<dbReference type="AlphaFoldDB" id="A0A5N5X321"/>
<gene>
    <name evidence="6" type="ORF">BDV29DRAFT_190415</name>
</gene>
<dbReference type="InterPro" id="IPR002052">
    <property type="entry name" value="DNA_methylase_N6_adenine_CS"/>
</dbReference>
<dbReference type="GO" id="GO:0005886">
    <property type="term" value="C:plasma membrane"/>
    <property type="evidence" value="ECO:0007669"/>
    <property type="project" value="TreeGrafter"/>
</dbReference>
<organism evidence="6 7">
    <name type="scientific">Aspergillus leporis</name>
    <dbReference type="NCBI Taxonomy" id="41062"/>
    <lineage>
        <taxon>Eukaryota</taxon>
        <taxon>Fungi</taxon>
        <taxon>Dikarya</taxon>
        <taxon>Ascomycota</taxon>
        <taxon>Pezizomycotina</taxon>
        <taxon>Eurotiomycetes</taxon>
        <taxon>Eurotiomycetidae</taxon>
        <taxon>Eurotiales</taxon>
        <taxon>Aspergillaceae</taxon>
        <taxon>Aspergillus</taxon>
        <taxon>Aspergillus subgen. Circumdati</taxon>
    </lineage>
</organism>
<name>A0A5N5X321_9EURO</name>
<dbReference type="EMBL" id="ML732198">
    <property type="protein sequence ID" value="KAB8075196.1"/>
    <property type="molecule type" value="Genomic_DNA"/>
</dbReference>
<evidence type="ECO:0000256" key="1">
    <source>
        <dbReference type="ARBA" id="ARBA00004141"/>
    </source>
</evidence>
<feature type="transmembrane region" description="Helical" evidence="5">
    <location>
        <begin position="312"/>
        <end position="332"/>
    </location>
</feature>
<dbReference type="Pfam" id="PF00083">
    <property type="entry name" value="Sugar_tr"/>
    <property type="match status" value="1"/>
</dbReference>
<feature type="transmembrane region" description="Helical" evidence="5">
    <location>
        <begin position="344"/>
        <end position="367"/>
    </location>
</feature>
<keyword evidence="3 5" id="KW-1133">Transmembrane helix</keyword>
<comment type="subcellular location">
    <subcellularLocation>
        <location evidence="1">Membrane</location>
        <topology evidence="1">Multi-pass membrane protein</topology>
    </subcellularLocation>
</comment>
<evidence type="ECO:0000256" key="3">
    <source>
        <dbReference type="ARBA" id="ARBA00022989"/>
    </source>
</evidence>
<dbReference type="InterPro" id="IPR036259">
    <property type="entry name" value="MFS_trans_sf"/>
</dbReference>
<dbReference type="PROSITE" id="PS00092">
    <property type="entry name" value="N6_MTASE"/>
    <property type="match status" value="1"/>
</dbReference>
<reference evidence="6 7" key="1">
    <citation type="submission" date="2019-04" db="EMBL/GenBank/DDBJ databases">
        <title>Friends and foes A comparative genomics study of 23 Aspergillus species from section Flavi.</title>
        <authorList>
            <consortium name="DOE Joint Genome Institute"/>
            <person name="Kjaerbolling I."/>
            <person name="Vesth T."/>
            <person name="Frisvad J.C."/>
            <person name="Nybo J.L."/>
            <person name="Theobald S."/>
            <person name="Kildgaard S."/>
            <person name="Isbrandt T."/>
            <person name="Kuo A."/>
            <person name="Sato A."/>
            <person name="Lyhne E.K."/>
            <person name="Kogle M.E."/>
            <person name="Wiebenga A."/>
            <person name="Kun R.S."/>
            <person name="Lubbers R.J."/>
            <person name="Makela M.R."/>
            <person name="Barry K."/>
            <person name="Chovatia M."/>
            <person name="Clum A."/>
            <person name="Daum C."/>
            <person name="Haridas S."/>
            <person name="He G."/>
            <person name="LaButti K."/>
            <person name="Lipzen A."/>
            <person name="Mondo S."/>
            <person name="Riley R."/>
            <person name="Salamov A."/>
            <person name="Simmons B.A."/>
            <person name="Magnuson J.K."/>
            <person name="Henrissat B."/>
            <person name="Mortensen U.H."/>
            <person name="Larsen T.O."/>
            <person name="Devries R.P."/>
            <person name="Grigoriev I.V."/>
            <person name="Machida M."/>
            <person name="Baker S.E."/>
            <person name="Andersen M.R."/>
        </authorList>
    </citation>
    <scope>NUCLEOTIDE SEQUENCE [LARGE SCALE GENOMIC DNA]</scope>
    <source>
        <strain evidence="6 7">CBS 151.66</strain>
    </source>
</reference>
<dbReference type="GO" id="GO:0003676">
    <property type="term" value="F:nucleic acid binding"/>
    <property type="evidence" value="ECO:0007669"/>
    <property type="project" value="InterPro"/>
</dbReference>
<keyword evidence="2 5" id="KW-0812">Transmembrane</keyword>
<keyword evidence="7" id="KW-1185">Reference proteome</keyword>
<evidence type="ECO:0000313" key="6">
    <source>
        <dbReference type="EMBL" id="KAB8075196.1"/>
    </source>
</evidence>
<evidence type="ECO:0000256" key="5">
    <source>
        <dbReference type="SAM" id="Phobius"/>
    </source>
</evidence>
<dbReference type="Gene3D" id="1.20.1250.20">
    <property type="entry name" value="MFS general substrate transporter like domains"/>
    <property type="match status" value="2"/>
</dbReference>
<sequence>MSQKDKSFVGHVEDIEAVETGEMKIHQSKKVMGTVKLTEGSIVYIPTPTADPQDPLNMPMWQKTVILVDDITHLMTYPTLFMGIGNLIGMPLAIGVGRRIVILGSTAILVAGAILCATAKSYEWHLGARILVGLAAGQSESIVPMITQEIFFLHERSKALMGQQAIQVCLTTVWDSSSSDEMEIDEASTDQPKNAATGLCTERPELDFVNYDARTFKSDLRLWQTAELLLLPNVFWSLLLNGLTIGINIAIGTTYSTIVSNPPYNWPSSSASYINCGQIFDAIVALPLLGHRSDWLVKYRAKRNNGLHEPETRLIPLILPSLLGTITCSLYGEGPSHPHNYHWFVYAWGVAAYYFTFVGVNIVTITYLLDSYPTRADSLLVIVCAFREIISFGTSYGVAPFIARHGYDGTFHTFAALTGFLGLLGLPVYIWGKRIRALAGSVAKDKAD</sequence>
<evidence type="ECO:0000256" key="4">
    <source>
        <dbReference type="ARBA" id="ARBA00023136"/>
    </source>
</evidence>
<feature type="transmembrane region" description="Helical" evidence="5">
    <location>
        <begin position="411"/>
        <end position="431"/>
    </location>
</feature>
<accession>A0A5N5X321</accession>
<dbReference type="PANTHER" id="PTHR23502">
    <property type="entry name" value="MAJOR FACILITATOR SUPERFAMILY"/>
    <property type="match status" value="1"/>
</dbReference>
<feature type="transmembrane region" description="Helical" evidence="5">
    <location>
        <begin position="74"/>
        <end position="94"/>
    </location>
</feature>
<evidence type="ECO:0000256" key="2">
    <source>
        <dbReference type="ARBA" id="ARBA00022692"/>
    </source>
</evidence>
<protein>
    <submittedName>
        <fullName evidence="6">Major facilitator superfamily domain-containing protein</fullName>
    </submittedName>
</protein>
<dbReference type="PANTHER" id="PTHR23502:SF164">
    <property type="entry name" value="MAJOR FACILITATOR SUPERFAMILY (MFS) PROFILE DOMAIN-CONTAINING PROTEIN"/>
    <property type="match status" value="1"/>
</dbReference>
<dbReference type="GO" id="GO:0022857">
    <property type="term" value="F:transmembrane transporter activity"/>
    <property type="evidence" value="ECO:0007669"/>
    <property type="project" value="InterPro"/>
</dbReference>
<dbReference type="InterPro" id="IPR005829">
    <property type="entry name" value="Sugar_transporter_CS"/>
</dbReference>
<dbReference type="InterPro" id="IPR005828">
    <property type="entry name" value="MFS_sugar_transport-like"/>
</dbReference>
<evidence type="ECO:0000313" key="7">
    <source>
        <dbReference type="Proteomes" id="UP000326565"/>
    </source>
</evidence>
<dbReference type="Proteomes" id="UP000326565">
    <property type="component" value="Unassembled WGS sequence"/>
</dbReference>